<evidence type="ECO:0000313" key="5">
    <source>
        <dbReference type="Proteomes" id="UP000000214"/>
    </source>
</evidence>
<keyword evidence="2" id="KW-0418">Kinase</keyword>
<organism evidence="4 5">
    <name type="scientific">Acidipropionibacterium acidipropionici (strain ATCC 4875 / DSM 20272 / JCM 6432 / NBRC 12425 / NCIMB 8070 / 4)</name>
    <name type="common">Propionibacterium acidipropionici</name>
    <dbReference type="NCBI Taxonomy" id="1171373"/>
    <lineage>
        <taxon>Bacteria</taxon>
        <taxon>Bacillati</taxon>
        <taxon>Actinomycetota</taxon>
        <taxon>Actinomycetes</taxon>
        <taxon>Propionibacteriales</taxon>
        <taxon>Propionibacteriaceae</taxon>
        <taxon>Acidipropionibacterium</taxon>
    </lineage>
</organism>
<sequence length="285" mass="32502">MDQHERILIGDLLRCPQGQVDVPSLDAAATPGARGGRKEALAQMDELGAELSELQERLFARGRAEPQQARRMLVVLQGLDTAGKGGVVRHTFGLVDPQGIRLKAFKAPTPEELEHDFLWRIRRELPGPGMIGVFDRSHYEDVLAVRVNRLVEESVWRARFETINRFEAELAASGTHVVKCFLNVSKGEQKERLAARLEDPAKYWKYSSSDLDTRSHWDGYMDAYGEVLQRTNPDIAPWYVIPADHKWYRNWAVARIMLETLRGMQLTWPPASFDVAEERRRVARS</sequence>
<dbReference type="Gene3D" id="3.40.50.300">
    <property type="entry name" value="P-loop containing nucleotide triphosphate hydrolases"/>
    <property type="match status" value="1"/>
</dbReference>
<dbReference type="GeneID" id="88085988"/>
<keyword evidence="1 4" id="KW-0808">Transferase</keyword>
<dbReference type="PIRSF" id="PIRSF028756">
    <property type="entry name" value="PPK2_prd"/>
    <property type="match status" value="1"/>
</dbReference>
<dbReference type="eggNOG" id="COG2326">
    <property type="taxonomic scope" value="Bacteria"/>
</dbReference>
<gene>
    <name evidence="4" type="ordered locus">PACID_16380</name>
</gene>
<evidence type="ECO:0000259" key="3">
    <source>
        <dbReference type="Pfam" id="PF03976"/>
    </source>
</evidence>
<dbReference type="EMBL" id="CP003493">
    <property type="protein sequence ID" value="AFV89451.1"/>
    <property type="molecule type" value="Genomic_DNA"/>
</dbReference>
<dbReference type="GO" id="GO:0006797">
    <property type="term" value="P:polyphosphate metabolic process"/>
    <property type="evidence" value="ECO:0007669"/>
    <property type="project" value="InterPro"/>
</dbReference>
<dbReference type="GO" id="GO:0008976">
    <property type="term" value="F:polyphosphate kinase activity"/>
    <property type="evidence" value="ECO:0007669"/>
    <property type="project" value="InterPro"/>
</dbReference>
<dbReference type="InterPro" id="IPR016898">
    <property type="entry name" value="Polyphosphate_phosphotransfera"/>
</dbReference>
<dbReference type="RefSeq" id="WP_015070356.1">
    <property type="nucleotide sequence ID" value="NC_019395.1"/>
</dbReference>
<evidence type="ECO:0000256" key="2">
    <source>
        <dbReference type="ARBA" id="ARBA00022777"/>
    </source>
</evidence>
<dbReference type="NCBIfam" id="TIGR03709">
    <property type="entry name" value="PPK2_rel_1"/>
    <property type="match status" value="1"/>
</dbReference>
<dbReference type="InterPro" id="IPR022488">
    <property type="entry name" value="PPK2-related"/>
</dbReference>
<dbReference type="PANTHER" id="PTHR34383:SF3">
    <property type="entry name" value="POLYPHOSPHATE:AMP PHOSPHOTRANSFERASE"/>
    <property type="match status" value="1"/>
</dbReference>
<dbReference type="AlphaFoldDB" id="K7RST0"/>
<dbReference type="PANTHER" id="PTHR34383">
    <property type="entry name" value="POLYPHOSPHATE:AMP PHOSPHOTRANSFERASE-RELATED"/>
    <property type="match status" value="1"/>
</dbReference>
<evidence type="ECO:0000256" key="1">
    <source>
        <dbReference type="ARBA" id="ARBA00022679"/>
    </source>
</evidence>
<evidence type="ECO:0000313" key="4">
    <source>
        <dbReference type="EMBL" id="AFV89451.1"/>
    </source>
</evidence>
<dbReference type="SUPFAM" id="SSF52540">
    <property type="entry name" value="P-loop containing nucleoside triphosphate hydrolases"/>
    <property type="match status" value="1"/>
</dbReference>
<dbReference type="PATRIC" id="fig|1171373.8.peg.1622"/>
<dbReference type="Pfam" id="PF03976">
    <property type="entry name" value="PPK2"/>
    <property type="match status" value="1"/>
</dbReference>
<feature type="domain" description="Polyphosphate kinase-2-related" evidence="3">
    <location>
        <begin position="45"/>
        <end position="264"/>
    </location>
</feature>
<proteinExistence type="predicted"/>
<dbReference type="STRING" id="1171373.PACID_16380"/>
<dbReference type="InterPro" id="IPR027417">
    <property type="entry name" value="P-loop_NTPase"/>
</dbReference>
<accession>K7RST0</accession>
<dbReference type="KEGG" id="pbo:PACID_16380"/>
<name>K7RST0_ACIA4</name>
<dbReference type="InterPro" id="IPR022300">
    <property type="entry name" value="PPK2-rel_1"/>
</dbReference>
<dbReference type="Proteomes" id="UP000000214">
    <property type="component" value="Chromosome"/>
</dbReference>
<protein>
    <submittedName>
        <fullName evidence="4">Polyphosphate:nucleotide phosphotransferase, PPK2 family</fullName>
    </submittedName>
</protein>
<dbReference type="HOGENOM" id="CLU_048699_1_2_11"/>
<reference evidence="4 5" key="1">
    <citation type="journal article" date="2012" name="BMC Genomics">
        <title>The genome sequence of Propionibacterium acidipropionici provides insights into its biotechnological and industrial potential.</title>
        <authorList>
            <person name="Parizzi L.P."/>
            <person name="Grassi M.C."/>
            <person name="Llerena L.A."/>
            <person name="Carazzolle M.F."/>
            <person name="Queiroz V.L."/>
            <person name="Lunardi I."/>
            <person name="Zeidler A.F."/>
            <person name="Teixeira P.J."/>
            <person name="Mieczkowski P."/>
            <person name="Rincones J."/>
            <person name="Pereira G.A."/>
        </authorList>
    </citation>
    <scope>NUCLEOTIDE SEQUENCE [LARGE SCALE GENOMIC DNA]</scope>
    <source>
        <strain evidence="5">ATCC 4875 / DSM 20272 / JCM 6432 / NBRC 12425 / NCIMB 8070</strain>
    </source>
</reference>